<evidence type="ECO:0000256" key="2">
    <source>
        <dbReference type="ARBA" id="ARBA00008684"/>
    </source>
</evidence>
<dbReference type="Gene3D" id="2.90.10.10">
    <property type="entry name" value="Bulb-type lectin domain"/>
    <property type="match status" value="2"/>
</dbReference>
<dbReference type="InterPro" id="IPR013210">
    <property type="entry name" value="LRR_N_plant-typ"/>
</dbReference>
<dbReference type="Pfam" id="PF00069">
    <property type="entry name" value="Pkinase"/>
    <property type="match status" value="1"/>
</dbReference>
<dbReference type="Pfam" id="PF08263">
    <property type="entry name" value="LRRNT_2"/>
    <property type="match status" value="2"/>
</dbReference>
<dbReference type="SMART" id="SM00369">
    <property type="entry name" value="LRR_TYP"/>
    <property type="match status" value="4"/>
</dbReference>
<keyword evidence="11 18" id="KW-1133">Transmembrane helix</keyword>
<feature type="transmembrane region" description="Helical" evidence="18">
    <location>
        <begin position="468"/>
        <end position="495"/>
    </location>
</feature>
<dbReference type="InterPro" id="IPR000858">
    <property type="entry name" value="S_locus_glycoprot_dom"/>
</dbReference>
<evidence type="ECO:0000256" key="10">
    <source>
        <dbReference type="ARBA" id="ARBA00022777"/>
    </source>
</evidence>
<dbReference type="PROSITE" id="PS50948">
    <property type="entry name" value="PAN"/>
    <property type="match status" value="2"/>
</dbReference>
<evidence type="ECO:0000256" key="11">
    <source>
        <dbReference type="ARBA" id="ARBA00022989"/>
    </source>
</evidence>
<evidence type="ECO:0000256" key="6">
    <source>
        <dbReference type="ARBA" id="ARBA00022692"/>
    </source>
</evidence>
<keyword evidence="6 18" id="KW-0812">Transmembrane</keyword>
<feature type="domain" description="Apple" evidence="22">
    <location>
        <begin position="1643"/>
        <end position="1725"/>
    </location>
</feature>
<keyword evidence="7 19" id="KW-0732">Signal</keyword>
<dbReference type="SMART" id="SM00108">
    <property type="entry name" value="B_lectin"/>
    <property type="match status" value="2"/>
</dbReference>
<evidence type="ECO:0000256" key="8">
    <source>
        <dbReference type="ARBA" id="ARBA00022737"/>
    </source>
</evidence>
<keyword evidence="15" id="KW-0325">Glycoprotein</keyword>
<dbReference type="Pfam" id="PF08276">
    <property type="entry name" value="PAN_2"/>
    <property type="match status" value="2"/>
</dbReference>
<feature type="domain" description="Bulb-type lectin" evidence="21">
    <location>
        <begin position="1388"/>
        <end position="1508"/>
    </location>
</feature>
<evidence type="ECO:0000256" key="1">
    <source>
        <dbReference type="ARBA" id="ARBA00004167"/>
    </source>
</evidence>
<dbReference type="Gene3D" id="3.30.200.20">
    <property type="entry name" value="Phosphorylase Kinase, domain 1"/>
    <property type="match status" value="2"/>
</dbReference>
<evidence type="ECO:0000256" key="7">
    <source>
        <dbReference type="ARBA" id="ARBA00022729"/>
    </source>
</evidence>
<dbReference type="SMART" id="SM00473">
    <property type="entry name" value="PAN_AP"/>
    <property type="match status" value="2"/>
</dbReference>
<dbReference type="SMART" id="SM00220">
    <property type="entry name" value="S_TKc"/>
    <property type="match status" value="1"/>
</dbReference>
<reference evidence="24" key="1">
    <citation type="submission" date="2013-09" db="EMBL/GenBank/DDBJ databases">
        <title>Corchorus olitorius genome sequencing.</title>
        <authorList>
            <person name="Alam M."/>
            <person name="Haque M.S."/>
            <person name="Islam M.S."/>
            <person name="Emdad E.M."/>
            <person name="Islam M.M."/>
            <person name="Ahmed B."/>
            <person name="Halim A."/>
            <person name="Hossen Q.M.M."/>
            <person name="Hossain M.Z."/>
            <person name="Ahmed R."/>
            <person name="Khan M.M."/>
            <person name="Islam R."/>
            <person name="Rashid M.M."/>
            <person name="Khan S.A."/>
            <person name="Rahman M.S."/>
            <person name="Alam M."/>
            <person name="Yahiya A.S."/>
            <person name="Khan M.S."/>
            <person name="Azam M.S."/>
            <person name="Haque T."/>
            <person name="Lashkar M.Z.H."/>
            <person name="Akhand A.I."/>
            <person name="Morshed G."/>
            <person name="Roy S."/>
            <person name="Uddin K.S."/>
            <person name="Rabeya T."/>
            <person name="Hossain A.S."/>
            <person name="Chowdhury A."/>
            <person name="Snigdha A.R."/>
            <person name="Mortoza M.S."/>
            <person name="Matin S.A."/>
            <person name="Hoque S.M.E."/>
            <person name="Islam M.K."/>
            <person name="Roy D.K."/>
            <person name="Haider R."/>
            <person name="Moosa M.M."/>
            <person name="Elias S.M."/>
            <person name="Hasan A.M."/>
            <person name="Jahan S."/>
            <person name="Shafiuddin M."/>
            <person name="Mahmood N."/>
            <person name="Shommy N.S."/>
        </authorList>
    </citation>
    <scope>NUCLEOTIDE SEQUENCE [LARGE SCALE GENOMIC DNA]</scope>
    <source>
        <strain evidence="24">cv. O-4</strain>
    </source>
</reference>
<keyword evidence="13" id="KW-1015">Disulfide bond</keyword>
<dbReference type="InterPro" id="IPR001245">
    <property type="entry name" value="Ser-Thr/Tyr_kinase_cat_dom"/>
</dbReference>
<comment type="subcellular location">
    <subcellularLocation>
        <location evidence="1">Membrane</location>
        <topology evidence="1">Single-pass membrane protein</topology>
    </subcellularLocation>
</comment>
<dbReference type="PANTHER" id="PTHR32444">
    <property type="entry name" value="BULB-TYPE LECTIN DOMAIN-CONTAINING PROTEIN"/>
    <property type="match status" value="1"/>
</dbReference>
<feature type="chain" id="PRO_5012526049" description="non-specific serine/threonine protein kinase" evidence="19">
    <location>
        <begin position="31"/>
        <end position="1909"/>
    </location>
</feature>
<dbReference type="GO" id="GO:0004674">
    <property type="term" value="F:protein serine/threonine kinase activity"/>
    <property type="evidence" value="ECO:0007669"/>
    <property type="project" value="UniProtKB-KW"/>
</dbReference>
<dbReference type="Pfam" id="PF00560">
    <property type="entry name" value="LRR_1"/>
    <property type="match status" value="1"/>
</dbReference>
<dbReference type="FunFam" id="3.30.200.20:FF:001238">
    <property type="entry name" value="Os08g0179000 protein"/>
    <property type="match status" value="1"/>
</dbReference>
<comment type="catalytic activity">
    <reaction evidence="16">
        <text>L-threonyl-[protein] + ATP = O-phospho-L-threonyl-[protein] + ADP + H(+)</text>
        <dbReference type="Rhea" id="RHEA:46608"/>
        <dbReference type="Rhea" id="RHEA-COMP:11060"/>
        <dbReference type="Rhea" id="RHEA-COMP:11605"/>
        <dbReference type="ChEBI" id="CHEBI:15378"/>
        <dbReference type="ChEBI" id="CHEBI:30013"/>
        <dbReference type="ChEBI" id="CHEBI:30616"/>
        <dbReference type="ChEBI" id="CHEBI:61977"/>
        <dbReference type="ChEBI" id="CHEBI:456216"/>
        <dbReference type="EC" id="2.7.11.1"/>
    </reaction>
</comment>
<feature type="transmembrane region" description="Helical" evidence="18">
    <location>
        <begin position="1037"/>
        <end position="1057"/>
    </location>
</feature>
<keyword evidence="14" id="KW-0675">Receptor</keyword>
<gene>
    <name evidence="23" type="ORF">COLO4_31645</name>
</gene>
<evidence type="ECO:0000256" key="17">
    <source>
        <dbReference type="ARBA" id="ARBA00048679"/>
    </source>
</evidence>
<sequence length="1909" mass="211572">MEANKFKLSLSLLLCSILLLFPLLSTTVTTDDADDSAAMAKLAVTITPTPPNWSSSSSDYCQWHGVQCESNRVSGINLGSMSLTVIPSEFPPLPQLKMLNLSHNSLSGSFPSLAHLTSLEALFLQNNNFNDIIPPGFFADLATTLQFLILSDNPFLPSWTIPPELTRLSSLQQFFCDRANLTGHIPEVFHSFPLQMLSLSQNNLSGPLPDSFTTSTIRFLWLHDQMLSGPIHVLSTMTNLVQVEIYGNQFTGPIPDFSNCKSLKLIRFDNNSLTGVVPPSLAASLYSLRSVNLTTNKLQGPFPISLQNNGLIAAYLDDNNFCTDSGKACDLQVTTLLKIAADLGYPLELSDAWSGNDACNDWRFIGCDSDDNSITSIDFGMQHFGGTISPAFAYLPTLQYLHLNDNNLTGSIPDDLTKLPQLRLLDVSNNNLSGILPFFDSSVILNISGNPLLITGEYGGNHGSMISIITVIIAAIFVGAIGFLTCAFLMGKCIANYEARKKRREGLLDREESLPKLSRHNVLGKNKSIVRLQELQLLSFEKLIMATNNFDPTNKLGQGGFGPVYKGLFQDGQEIAVKRLSRASEQGLEEFVNEVELISKIRHRNLVKLLGCCTEGEEKIAVDSITSAKSINDSEAIISSGGVFKLGFFSLANSTNCYVGIWYNLVPIQTIIWVANRNKPLEDSSGILMISNDGNLVLLNGNKEIFWSTSNVTNPTSSNTSAQLLDSGNLVLLDNATGTSMWESFEHPSNTILPTLRISTNIRTGKKIQLRSWKSSSDPSDGNFSAGLDPLNIPEVFIWNNDLPYWRSGPWNGRVLIGVAIMYSVYLDGLTLIDDKEGTTYITFAFANQSLVAYAVLDSQGKLTQRNWDSNKGEWRTIWSLPETECDIYGQCGAFGSCDYSLRPSICSCLRGFEPKNLEEWNKGNWSSGCVRSKPLQCERVSNNGSEVDKADGFLKLERMKVPDFAEWSSVLEENTCKDLCLSNCSCIAYAYDAGIGCMSWSGNLIDIQKFSNGGKDLYIRVAHSELESKKTDIRTIIIIVLIVGTILISICIFFSWKWMAKLRARKEKGKEQLLINKEKAHPKGDQTNFQELPVFGFEELATATDNFHETNKLGQGGFGPVYKGKLQNGSEIAVKRLSRASGQGQEEFMNEVVVISKLQHRNLEVLDWRKRFNIIEGISRGLLYLHRDSRLRIIHRDLKASNILLDEELNPKISDFGMARIFGGNENQANTTRVVGTYGYMPPEYAMEGRFSEKSDVFSYGVLLLEIVSRRKNTSFYGHEHSISLLAYVWKLWNEDNMLALLSDAGLSDPCYHKEILRCIHVGLLCVQEFPEDRPMISTVLSMLNSEIVDLPPPKEPAFTRRLVAVEARSPQNNLNQLSINKLCHAADRIAQGETLKDGETLISEGDIFELGFFSPDNSTSRFVGIWYRVDVKAVVWVANRENPISDRNGVLSIGIDGNLAILDGNNSPVWSTNVSNLPNNTAAKLLNSGNFVLSSNESIDDSSKANWQSFNHPTDTFLPGMKIPVNPAIGEHRSFRSWKSANDPSIGNYTVGVPNMSSLASYLYGFKLSRPDENRTQFFTYDPSNPSDLLRFRIDWDGSERQMRWEASEKSCLEGFRPKFQDQWTNKIWSGGCERRTELECQRNNGTDGFKGLKCMKLPDLATLLTNDEAGDTDECKTSCLGNCSCKAYAFIPGIGCMIWNGDLVDIPHLEEGGSLQFFLRLHPSELGGGRKISNVVIIIIAVVAACILAVSVWLVWRYKKKIKALPAVSSMPCFKDEDVEVVDVSKKVKELSAELSGPYEILRDANQNGPELPVFSFKSVAVATKDFCESNRLGQGGFGAVYKDSAMHRPTMAAVALMLESEAPSLPMVRQPTYTSMRSSIDTEFILEAQEIASSNDVTVTMVVGR</sequence>
<evidence type="ECO:0000259" key="20">
    <source>
        <dbReference type="PROSITE" id="PS50011"/>
    </source>
</evidence>
<dbReference type="InterPro" id="IPR001611">
    <property type="entry name" value="Leu-rich_rpt"/>
</dbReference>
<keyword evidence="8" id="KW-0677">Repeat</keyword>
<evidence type="ECO:0000256" key="13">
    <source>
        <dbReference type="ARBA" id="ARBA00023157"/>
    </source>
</evidence>
<evidence type="ECO:0000256" key="18">
    <source>
        <dbReference type="SAM" id="Phobius"/>
    </source>
</evidence>
<dbReference type="SUPFAM" id="SSF56112">
    <property type="entry name" value="Protein kinase-like (PK-like)"/>
    <property type="match status" value="2"/>
</dbReference>
<evidence type="ECO:0000256" key="5">
    <source>
        <dbReference type="ARBA" id="ARBA00022614"/>
    </source>
</evidence>
<dbReference type="PROSITE" id="PS50011">
    <property type="entry name" value="PROTEIN_KINASE_DOM"/>
    <property type="match status" value="2"/>
</dbReference>
<dbReference type="InterPro" id="IPR008271">
    <property type="entry name" value="Ser/Thr_kinase_AS"/>
</dbReference>
<evidence type="ECO:0000256" key="14">
    <source>
        <dbReference type="ARBA" id="ARBA00023170"/>
    </source>
</evidence>
<dbReference type="InterPro" id="IPR003609">
    <property type="entry name" value="Pan_app"/>
</dbReference>
<dbReference type="InterPro" id="IPR003591">
    <property type="entry name" value="Leu-rich_rpt_typical-subtyp"/>
</dbReference>
<feature type="domain" description="Protein kinase" evidence="20">
    <location>
        <begin position="1108"/>
        <end position="1350"/>
    </location>
</feature>
<protein>
    <recommendedName>
        <fullName evidence="3">non-specific serine/threonine protein kinase</fullName>
        <ecNumber evidence="3">2.7.11.1</ecNumber>
    </recommendedName>
</protein>
<dbReference type="GO" id="GO:0048544">
    <property type="term" value="P:recognition of pollen"/>
    <property type="evidence" value="ECO:0007669"/>
    <property type="project" value="InterPro"/>
</dbReference>
<keyword evidence="9" id="KW-0547">Nucleotide-binding</keyword>
<dbReference type="FunFam" id="3.80.10.10:FF:000129">
    <property type="entry name" value="Leucine-rich repeat receptor-like kinase"/>
    <property type="match status" value="1"/>
</dbReference>
<dbReference type="Pfam" id="PF01453">
    <property type="entry name" value="B_lectin"/>
    <property type="match status" value="2"/>
</dbReference>
<dbReference type="InterPro" id="IPR036426">
    <property type="entry name" value="Bulb-type_lectin_dom_sf"/>
</dbReference>
<keyword evidence="12 18" id="KW-0472">Membrane</keyword>
<feature type="domain" description="Protein kinase" evidence="20">
    <location>
        <begin position="550"/>
        <end position="922"/>
    </location>
</feature>
<dbReference type="FunFam" id="1.10.510.10:FF:000060">
    <property type="entry name" value="G-type lectin S-receptor-like serine/threonine-protein kinase"/>
    <property type="match status" value="1"/>
</dbReference>
<keyword evidence="10" id="KW-0418">Kinase</keyword>
<dbReference type="Gene3D" id="3.80.10.10">
    <property type="entry name" value="Ribonuclease Inhibitor"/>
    <property type="match status" value="2"/>
</dbReference>
<dbReference type="FunFam" id="2.90.10.10:FF:000005">
    <property type="entry name" value="G-type lectin S-receptor-like serine/threonine-protein kinase"/>
    <property type="match status" value="1"/>
</dbReference>
<dbReference type="GO" id="GO:0016020">
    <property type="term" value="C:membrane"/>
    <property type="evidence" value="ECO:0007669"/>
    <property type="project" value="UniProtKB-SubCell"/>
</dbReference>
<dbReference type="CDD" id="cd00028">
    <property type="entry name" value="B_lectin"/>
    <property type="match status" value="2"/>
</dbReference>
<dbReference type="InterPro" id="IPR000719">
    <property type="entry name" value="Prot_kinase_dom"/>
</dbReference>
<evidence type="ECO:0000256" key="9">
    <source>
        <dbReference type="ARBA" id="ARBA00022741"/>
    </source>
</evidence>
<dbReference type="OrthoDB" id="1910371at2759"/>
<dbReference type="InterPro" id="IPR001480">
    <property type="entry name" value="Bulb-type_lectin_dom"/>
</dbReference>
<dbReference type="Pfam" id="PF13855">
    <property type="entry name" value="LRR_8"/>
    <property type="match status" value="2"/>
</dbReference>
<evidence type="ECO:0000256" key="12">
    <source>
        <dbReference type="ARBA" id="ARBA00023136"/>
    </source>
</evidence>
<feature type="domain" description="Bulb-type lectin" evidence="21">
    <location>
        <begin position="622"/>
        <end position="745"/>
    </location>
</feature>
<evidence type="ECO:0000313" key="24">
    <source>
        <dbReference type="Proteomes" id="UP000187203"/>
    </source>
</evidence>
<dbReference type="SUPFAM" id="SSF52058">
    <property type="entry name" value="L domain-like"/>
    <property type="match status" value="2"/>
</dbReference>
<dbReference type="STRING" id="93759.A0A1R3H3N1"/>
<feature type="transmembrane region" description="Helical" evidence="18">
    <location>
        <begin position="815"/>
        <end position="833"/>
    </location>
</feature>
<evidence type="ECO:0000313" key="23">
    <source>
        <dbReference type="EMBL" id="OMO64988.1"/>
    </source>
</evidence>
<dbReference type="PROSITE" id="PS50927">
    <property type="entry name" value="BULB_LECTIN"/>
    <property type="match status" value="2"/>
</dbReference>
<dbReference type="Gene3D" id="1.10.510.10">
    <property type="entry name" value="Transferase(Phosphotransferase) domain 1"/>
    <property type="match status" value="2"/>
</dbReference>
<keyword evidence="4" id="KW-0723">Serine/threonine-protein kinase</keyword>
<dbReference type="Pfam" id="PF07714">
    <property type="entry name" value="PK_Tyr_Ser-Thr"/>
    <property type="match status" value="2"/>
</dbReference>
<evidence type="ECO:0000256" key="15">
    <source>
        <dbReference type="ARBA" id="ARBA00023180"/>
    </source>
</evidence>
<accession>A0A1R3H3N1</accession>
<evidence type="ECO:0000256" key="4">
    <source>
        <dbReference type="ARBA" id="ARBA00022527"/>
    </source>
</evidence>
<keyword evidence="4" id="KW-0808">Transferase</keyword>
<name>A0A1R3H3N1_9ROSI</name>
<dbReference type="FunFam" id="3.30.200.20:FF:000217">
    <property type="entry name" value="probable LRR receptor-like serine/threonine-protein kinase At1g53430"/>
    <property type="match status" value="1"/>
</dbReference>
<comment type="caution">
    <text evidence="23">The sequence shown here is derived from an EMBL/GenBank/DDBJ whole genome shotgun (WGS) entry which is preliminary data.</text>
</comment>
<proteinExistence type="inferred from homology"/>
<evidence type="ECO:0000256" key="16">
    <source>
        <dbReference type="ARBA" id="ARBA00047899"/>
    </source>
</evidence>
<comment type="catalytic activity">
    <reaction evidence="17">
        <text>L-seryl-[protein] + ATP = O-phospho-L-seryl-[protein] + ADP + H(+)</text>
        <dbReference type="Rhea" id="RHEA:17989"/>
        <dbReference type="Rhea" id="RHEA-COMP:9863"/>
        <dbReference type="Rhea" id="RHEA-COMP:11604"/>
        <dbReference type="ChEBI" id="CHEBI:15378"/>
        <dbReference type="ChEBI" id="CHEBI:29999"/>
        <dbReference type="ChEBI" id="CHEBI:30616"/>
        <dbReference type="ChEBI" id="CHEBI:83421"/>
        <dbReference type="ChEBI" id="CHEBI:456216"/>
        <dbReference type="EC" id="2.7.11.1"/>
    </reaction>
</comment>
<feature type="signal peptide" evidence="19">
    <location>
        <begin position="1"/>
        <end position="30"/>
    </location>
</feature>
<dbReference type="GO" id="GO:0005524">
    <property type="term" value="F:ATP binding"/>
    <property type="evidence" value="ECO:0007669"/>
    <property type="project" value="InterPro"/>
</dbReference>
<dbReference type="PANTHER" id="PTHR32444:SF198">
    <property type="entry name" value="BULB-TYPE LECTIN DOMAIN-CONTAINING PROTEIN"/>
    <property type="match status" value="1"/>
</dbReference>
<keyword evidence="5" id="KW-0433">Leucine-rich repeat</keyword>
<feature type="domain" description="Apple" evidence="22">
    <location>
        <begin position="938"/>
        <end position="1023"/>
    </location>
</feature>
<dbReference type="Pfam" id="PF00954">
    <property type="entry name" value="S_locus_glycop"/>
    <property type="match status" value="1"/>
</dbReference>
<feature type="transmembrane region" description="Helical" evidence="18">
    <location>
        <begin position="839"/>
        <end position="857"/>
    </location>
</feature>
<dbReference type="SUPFAM" id="SSF51110">
    <property type="entry name" value="alpha-D-mannose-specific plant lectins"/>
    <property type="match status" value="2"/>
</dbReference>
<evidence type="ECO:0000256" key="19">
    <source>
        <dbReference type="SAM" id="SignalP"/>
    </source>
</evidence>
<evidence type="ECO:0000259" key="21">
    <source>
        <dbReference type="PROSITE" id="PS50927"/>
    </source>
</evidence>
<dbReference type="InterPro" id="IPR032675">
    <property type="entry name" value="LRR_dom_sf"/>
</dbReference>
<dbReference type="EMBL" id="AWUE01020864">
    <property type="protein sequence ID" value="OMO64988.1"/>
    <property type="molecule type" value="Genomic_DNA"/>
</dbReference>
<dbReference type="Proteomes" id="UP000187203">
    <property type="component" value="Unassembled WGS sequence"/>
</dbReference>
<evidence type="ECO:0000256" key="3">
    <source>
        <dbReference type="ARBA" id="ARBA00012513"/>
    </source>
</evidence>
<dbReference type="InterPro" id="IPR011009">
    <property type="entry name" value="Kinase-like_dom_sf"/>
</dbReference>
<feature type="transmembrane region" description="Helical" evidence="18">
    <location>
        <begin position="1738"/>
        <end position="1759"/>
    </location>
</feature>
<dbReference type="CDD" id="cd01098">
    <property type="entry name" value="PAN_AP_plant"/>
    <property type="match status" value="2"/>
</dbReference>
<evidence type="ECO:0000259" key="22">
    <source>
        <dbReference type="PROSITE" id="PS50948"/>
    </source>
</evidence>
<dbReference type="PROSITE" id="PS51450">
    <property type="entry name" value="LRR"/>
    <property type="match status" value="1"/>
</dbReference>
<comment type="similarity">
    <text evidence="2">Belongs to the protein kinase superfamily. Ser/Thr protein kinase family.</text>
</comment>
<dbReference type="FunFam" id="2.90.10.10:FF:000001">
    <property type="entry name" value="G-type lectin S-receptor-like serine/threonine-protein kinase"/>
    <property type="match status" value="1"/>
</dbReference>
<organism evidence="23 24">
    <name type="scientific">Corchorus olitorius</name>
    <dbReference type="NCBI Taxonomy" id="93759"/>
    <lineage>
        <taxon>Eukaryota</taxon>
        <taxon>Viridiplantae</taxon>
        <taxon>Streptophyta</taxon>
        <taxon>Embryophyta</taxon>
        <taxon>Tracheophyta</taxon>
        <taxon>Spermatophyta</taxon>
        <taxon>Magnoliopsida</taxon>
        <taxon>eudicotyledons</taxon>
        <taxon>Gunneridae</taxon>
        <taxon>Pentapetalae</taxon>
        <taxon>rosids</taxon>
        <taxon>malvids</taxon>
        <taxon>Malvales</taxon>
        <taxon>Malvaceae</taxon>
        <taxon>Grewioideae</taxon>
        <taxon>Apeibeae</taxon>
        <taxon>Corchorus</taxon>
    </lineage>
</organism>
<dbReference type="EC" id="2.7.11.1" evidence="3"/>
<keyword evidence="24" id="KW-1185">Reference proteome</keyword>
<dbReference type="PROSITE" id="PS00108">
    <property type="entry name" value="PROTEIN_KINASE_ST"/>
    <property type="match status" value="1"/>
</dbReference>